<protein>
    <submittedName>
        <fullName evidence="2">Uncharacterized protein</fullName>
    </submittedName>
</protein>
<reference evidence="3" key="1">
    <citation type="submission" date="2016-10" db="EMBL/GenBank/DDBJ databases">
        <authorList>
            <person name="Varghese N."/>
            <person name="Submissions S."/>
        </authorList>
    </citation>
    <scope>NUCLEOTIDE SEQUENCE [LARGE SCALE GENOMIC DNA]</scope>
    <source>
        <strain evidence="3">CGMCC 1.10118</strain>
    </source>
</reference>
<keyword evidence="1" id="KW-1133">Transmembrane helix</keyword>
<gene>
    <name evidence="2" type="ORF">SAMN04487946_11446</name>
</gene>
<proteinExistence type="predicted"/>
<dbReference type="AlphaFoldDB" id="A0A1H3JMI2"/>
<dbReference type="STRING" id="660517.SAMN04487946_11446"/>
<keyword evidence="1" id="KW-0812">Transmembrane</keyword>
<keyword evidence="1" id="KW-0472">Membrane</keyword>
<dbReference type="Pfam" id="PF26071">
    <property type="entry name" value="DUF8028"/>
    <property type="match status" value="1"/>
</dbReference>
<evidence type="ECO:0000256" key="1">
    <source>
        <dbReference type="SAM" id="Phobius"/>
    </source>
</evidence>
<evidence type="ECO:0000313" key="2">
    <source>
        <dbReference type="EMBL" id="SDY40745.1"/>
    </source>
</evidence>
<dbReference type="EMBL" id="FNPB01000014">
    <property type="protein sequence ID" value="SDY40745.1"/>
    <property type="molecule type" value="Genomic_DNA"/>
</dbReference>
<evidence type="ECO:0000313" key="3">
    <source>
        <dbReference type="Proteomes" id="UP000199170"/>
    </source>
</evidence>
<organism evidence="2 3">
    <name type="scientific">Halobellus clavatus</name>
    <dbReference type="NCBI Taxonomy" id="660517"/>
    <lineage>
        <taxon>Archaea</taxon>
        <taxon>Methanobacteriati</taxon>
        <taxon>Methanobacteriota</taxon>
        <taxon>Stenosarchaea group</taxon>
        <taxon>Halobacteria</taxon>
        <taxon>Halobacteriales</taxon>
        <taxon>Haloferacaceae</taxon>
        <taxon>Halobellus</taxon>
    </lineage>
</organism>
<name>A0A1H3JMI2_9EURY</name>
<accession>A0A1H3JMI2</accession>
<keyword evidence="3" id="KW-1185">Reference proteome</keyword>
<feature type="transmembrane region" description="Helical" evidence="1">
    <location>
        <begin position="73"/>
        <end position="90"/>
    </location>
</feature>
<dbReference type="InterPro" id="IPR058341">
    <property type="entry name" value="DUF8028"/>
</dbReference>
<sequence>MNGMRFPTMSTALPPFGSERLSRVRDAVSSRSTAVRPSETLVAPLRFVAFWAAIALPFLYLPLLVGGLTGGEPTVFGALLFANVAALVLGHDYHSDADRA</sequence>
<feature type="transmembrane region" description="Helical" evidence="1">
    <location>
        <begin position="41"/>
        <end position="61"/>
    </location>
</feature>
<dbReference type="Proteomes" id="UP000199170">
    <property type="component" value="Unassembled WGS sequence"/>
</dbReference>